<dbReference type="Proteomes" id="UP000030416">
    <property type="component" value="Unassembled WGS sequence"/>
</dbReference>
<keyword evidence="2 4" id="KW-0238">DNA-binding</keyword>
<feature type="domain" description="HTH tetR-type" evidence="5">
    <location>
        <begin position="15"/>
        <end position="75"/>
    </location>
</feature>
<dbReference type="GO" id="GO:0000976">
    <property type="term" value="F:transcription cis-regulatory region binding"/>
    <property type="evidence" value="ECO:0007669"/>
    <property type="project" value="TreeGrafter"/>
</dbReference>
<dbReference type="SUPFAM" id="SSF46689">
    <property type="entry name" value="Homeodomain-like"/>
    <property type="match status" value="1"/>
</dbReference>
<dbReference type="GO" id="GO:0003700">
    <property type="term" value="F:DNA-binding transcription factor activity"/>
    <property type="evidence" value="ECO:0007669"/>
    <property type="project" value="TreeGrafter"/>
</dbReference>
<dbReference type="OrthoDB" id="2388018at2"/>
<dbReference type="PRINTS" id="PR00455">
    <property type="entry name" value="HTHTETR"/>
</dbReference>
<evidence type="ECO:0000256" key="1">
    <source>
        <dbReference type="ARBA" id="ARBA00023015"/>
    </source>
</evidence>
<evidence type="ECO:0000256" key="3">
    <source>
        <dbReference type="ARBA" id="ARBA00023163"/>
    </source>
</evidence>
<dbReference type="InterPro" id="IPR001647">
    <property type="entry name" value="HTH_TetR"/>
</dbReference>
<dbReference type="InterPro" id="IPR050109">
    <property type="entry name" value="HTH-type_TetR-like_transc_reg"/>
</dbReference>
<protein>
    <submittedName>
        <fullName evidence="6">Transcriptional regulator</fullName>
    </submittedName>
</protein>
<feature type="DNA-binding region" description="H-T-H motif" evidence="4">
    <location>
        <begin position="38"/>
        <end position="57"/>
    </location>
</feature>
<dbReference type="PANTHER" id="PTHR30055:SF234">
    <property type="entry name" value="HTH-TYPE TRANSCRIPTIONAL REGULATOR BETI"/>
    <property type="match status" value="1"/>
</dbReference>
<comment type="caution">
    <text evidence="6">The sequence shown here is derived from an EMBL/GenBank/DDBJ whole genome shotgun (WGS) entry which is preliminary data.</text>
</comment>
<dbReference type="PROSITE" id="PS50977">
    <property type="entry name" value="HTH_TETR_2"/>
    <property type="match status" value="1"/>
</dbReference>
<evidence type="ECO:0000256" key="4">
    <source>
        <dbReference type="PROSITE-ProRule" id="PRU00335"/>
    </source>
</evidence>
<dbReference type="eggNOG" id="COG1309">
    <property type="taxonomic scope" value="Bacteria"/>
</dbReference>
<dbReference type="InterPro" id="IPR009057">
    <property type="entry name" value="Homeodomain-like_sf"/>
</dbReference>
<gene>
    <name evidence="6" type="ORF">CD29_19745</name>
</gene>
<evidence type="ECO:0000259" key="5">
    <source>
        <dbReference type="PROSITE" id="PS50977"/>
    </source>
</evidence>
<proteinExistence type="predicted"/>
<dbReference type="PANTHER" id="PTHR30055">
    <property type="entry name" value="HTH-TYPE TRANSCRIPTIONAL REGULATOR RUTR"/>
    <property type="match status" value="1"/>
</dbReference>
<dbReference type="AlphaFoldDB" id="A0A0A3IFB4"/>
<organism evidence="6 7">
    <name type="scientific">Ureibacillus manganicus DSM 26584</name>
    <dbReference type="NCBI Taxonomy" id="1384049"/>
    <lineage>
        <taxon>Bacteria</taxon>
        <taxon>Bacillati</taxon>
        <taxon>Bacillota</taxon>
        <taxon>Bacilli</taxon>
        <taxon>Bacillales</taxon>
        <taxon>Caryophanaceae</taxon>
        <taxon>Ureibacillus</taxon>
    </lineage>
</organism>
<evidence type="ECO:0000313" key="6">
    <source>
        <dbReference type="EMBL" id="KGR73552.1"/>
    </source>
</evidence>
<dbReference type="EMBL" id="JPVN01000048">
    <property type="protein sequence ID" value="KGR73552.1"/>
    <property type="molecule type" value="Genomic_DNA"/>
</dbReference>
<dbReference type="Pfam" id="PF00440">
    <property type="entry name" value="TetR_N"/>
    <property type="match status" value="1"/>
</dbReference>
<name>A0A0A3IFB4_9BACL</name>
<evidence type="ECO:0000256" key="2">
    <source>
        <dbReference type="ARBA" id="ARBA00023125"/>
    </source>
</evidence>
<dbReference type="Gene3D" id="1.10.357.10">
    <property type="entry name" value="Tetracycline Repressor, domain 2"/>
    <property type="match status" value="1"/>
</dbReference>
<sequence>MNASDKTGLREKNRNKRYQSIIKTAERLFASFGLENVKMQAVADEEGIGVATLFRYFSKKEKLIVAVATSIMEEELFQFQRIANEPHNAYEKFSKIFDYLMESITHPSKNSTKFIDAFENYVAISTQSLEDIVIYDEVREEIYVLLLKIMQEGEVDGSIRKGINIKETMISFINSFGLFSRKLALMKSVNYYDLEVNPKRQLEIMKELFLSHIKA</sequence>
<evidence type="ECO:0000313" key="7">
    <source>
        <dbReference type="Proteomes" id="UP000030416"/>
    </source>
</evidence>
<keyword evidence="1" id="KW-0805">Transcription regulation</keyword>
<reference evidence="6 7" key="1">
    <citation type="submission" date="2014-02" db="EMBL/GenBank/DDBJ databases">
        <title>Draft genome sequence of Lysinibacillus manganicus DSM 26584T.</title>
        <authorList>
            <person name="Zhang F."/>
            <person name="Wang G."/>
            <person name="Zhang L."/>
        </authorList>
    </citation>
    <scope>NUCLEOTIDE SEQUENCE [LARGE SCALE GENOMIC DNA]</scope>
    <source>
        <strain evidence="6 7">DSM 26584</strain>
    </source>
</reference>
<dbReference type="RefSeq" id="WP_036190507.1">
    <property type="nucleotide sequence ID" value="NZ_AVDA01000048.1"/>
</dbReference>
<keyword evidence="7" id="KW-1185">Reference proteome</keyword>
<keyword evidence="3" id="KW-0804">Transcription</keyword>
<accession>A0A0A3IFB4</accession>